<evidence type="ECO:0000256" key="1">
    <source>
        <dbReference type="ARBA" id="ARBA00011073"/>
    </source>
</evidence>
<dbReference type="InterPro" id="IPR050131">
    <property type="entry name" value="Peptidase_S8_subtilisin-like"/>
</dbReference>
<name>A0A832HZK2_UNCEI</name>
<dbReference type="Gene3D" id="3.40.50.200">
    <property type="entry name" value="Peptidase S8/S53 domain"/>
    <property type="match status" value="1"/>
</dbReference>
<keyword evidence="7" id="KW-0732">Signal</keyword>
<evidence type="ECO:0000259" key="8">
    <source>
        <dbReference type="Pfam" id="PF00082"/>
    </source>
</evidence>
<dbReference type="SUPFAM" id="SSF52743">
    <property type="entry name" value="Subtilisin-like"/>
    <property type="match status" value="1"/>
</dbReference>
<evidence type="ECO:0000256" key="5">
    <source>
        <dbReference type="PROSITE-ProRule" id="PRU01240"/>
    </source>
</evidence>
<keyword evidence="4 5" id="KW-0720">Serine protease</keyword>
<evidence type="ECO:0000313" key="9">
    <source>
        <dbReference type="EMBL" id="HGZ42389.1"/>
    </source>
</evidence>
<comment type="similarity">
    <text evidence="1 5">Belongs to the peptidase S8 family.</text>
</comment>
<evidence type="ECO:0000256" key="4">
    <source>
        <dbReference type="ARBA" id="ARBA00022825"/>
    </source>
</evidence>
<dbReference type="Pfam" id="PF00082">
    <property type="entry name" value="Peptidase_S8"/>
    <property type="match status" value="1"/>
</dbReference>
<dbReference type="InterPro" id="IPR000209">
    <property type="entry name" value="Peptidase_S8/S53_dom"/>
</dbReference>
<feature type="region of interest" description="Disordered" evidence="6">
    <location>
        <begin position="410"/>
        <end position="443"/>
    </location>
</feature>
<feature type="signal peptide" evidence="7">
    <location>
        <begin position="1"/>
        <end position="23"/>
    </location>
</feature>
<evidence type="ECO:0000256" key="6">
    <source>
        <dbReference type="SAM" id="MobiDB-lite"/>
    </source>
</evidence>
<dbReference type="EMBL" id="DSQF01000004">
    <property type="protein sequence ID" value="HGZ42389.1"/>
    <property type="molecule type" value="Genomic_DNA"/>
</dbReference>
<keyword evidence="2 5" id="KW-0645">Protease</keyword>
<accession>A0A832HZK2</accession>
<dbReference type="GO" id="GO:0006508">
    <property type="term" value="P:proteolysis"/>
    <property type="evidence" value="ECO:0007669"/>
    <property type="project" value="UniProtKB-KW"/>
</dbReference>
<dbReference type="PRINTS" id="PR00723">
    <property type="entry name" value="SUBTILISIN"/>
</dbReference>
<gene>
    <name evidence="9" type="ORF">ENR23_03000</name>
</gene>
<dbReference type="InterPro" id="IPR015500">
    <property type="entry name" value="Peptidase_S8_subtilisin-rel"/>
</dbReference>
<feature type="active site" description="Charge relay system" evidence="5">
    <location>
        <position position="454"/>
    </location>
</feature>
<dbReference type="AlphaFoldDB" id="A0A832HZK2"/>
<dbReference type="InterPro" id="IPR036852">
    <property type="entry name" value="Peptidase_S8/S53_dom_sf"/>
</dbReference>
<feature type="compositionally biased region" description="Polar residues" evidence="6">
    <location>
        <begin position="432"/>
        <end position="443"/>
    </location>
</feature>
<dbReference type="PANTHER" id="PTHR43806:SF11">
    <property type="entry name" value="CEREVISIN-RELATED"/>
    <property type="match status" value="1"/>
</dbReference>
<feature type="active site" description="Charge relay system" evidence="5">
    <location>
        <position position="237"/>
    </location>
</feature>
<organism evidence="9">
    <name type="scientific">Eiseniibacteriota bacterium</name>
    <dbReference type="NCBI Taxonomy" id="2212470"/>
    <lineage>
        <taxon>Bacteria</taxon>
        <taxon>Candidatus Eiseniibacteriota</taxon>
    </lineage>
</organism>
<dbReference type="PANTHER" id="PTHR43806">
    <property type="entry name" value="PEPTIDASE S8"/>
    <property type="match status" value="1"/>
</dbReference>
<proteinExistence type="inferred from homology"/>
<dbReference type="GO" id="GO:0004252">
    <property type="term" value="F:serine-type endopeptidase activity"/>
    <property type="evidence" value="ECO:0007669"/>
    <property type="project" value="UniProtKB-UniRule"/>
</dbReference>
<feature type="domain" description="Peptidase S8/S53" evidence="8">
    <location>
        <begin position="234"/>
        <end position="469"/>
    </location>
</feature>
<sequence>MNPFARLRLTAVALAGLGLASCAGPVLEPYAGAPAQPPGLAVVGFPGEPKRAPLRRFLPEGACRVEPRAYVKPPHHPLMAPLDRIDGVLDSLLADSLRRDRWVEVLVVLCDRPGAIRIPRPVLGRPWSRRDSAASAGVADSALANLDGRYDARTTEFETTFGADVLERFWIAPVLRVRTRVGAIDSIAAWPGVAYVQAAHGTNAPPGNVEVDDGARLVNAHVYRAKGLPGPWFGLFDTGVRATHVLLDAPGRITRNADCTGPGNADCAGPGTSGTADLCPEGHGTSSAAILVGDGDLGQDYEGLTTYPLASYQVYGPGSGGCGTALDPTAALRAFQHALLQERRVLVAEMQSETEHYDALARAADAAYDAGAVVVAANGNTDEVTQVAVASPASARKVLGVGAVDVLPPHPTSALQCSGPTPDGRIKPDLQAPTSTNTAGNQNDTAIQTHSATSGATPYAAGAAALAWAWLERQLPHVDPGQVYAHLILAGRLDPSTAGRGPASGGAPVDQATGAGPLSLPIGGACAFGKVLMQSPRQVCTVVLEPPRGTRSARVRLDAALWWPEEYESCGIGAGPRHNDLDLEIRDRLGVLVAAGRLTGSVFERVWAEVEATRGPFRLRIVAYALPYPAQTAYWSALARPGGETVR</sequence>
<protein>
    <recommendedName>
        <fullName evidence="8">Peptidase S8/S53 domain-containing protein</fullName>
    </recommendedName>
</protein>
<feature type="chain" id="PRO_5032368334" description="Peptidase S8/S53 domain-containing protein" evidence="7">
    <location>
        <begin position="24"/>
        <end position="647"/>
    </location>
</feature>
<evidence type="ECO:0000256" key="7">
    <source>
        <dbReference type="SAM" id="SignalP"/>
    </source>
</evidence>
<comment type="caution">
    <text evidence="9">The sequence shown here is derived from an EMBL/GenBank/DDBJ whole genome shotgun (WGS) entry which is preliminary data.</text>
</comment>
<evidence type="ECO:0000256" key="2">
    <source>
        <dbReference type="ARBA" id="ARBA00022670"/>
    </source>
</evidence>
<dbReference type="PROSITE" id="PS51257">
    <property type="entry name" value="PROKAR_LIPOPROTEIN"/>
    <property type="match status" value="1"/>
</dbReference>
<keyword evidence="3 5" id="KW-0378">Hydrolase</keyword>
<evidence type="ECO:0000256" key="3">
    <source>
        <dbReference type="ARBA" id="ARBA00022801"/>
    </source>
</evidence>
<feature type="active site" description="Charge relay system" evidence="5">
    <location>
        <position position="283"/>
    </location>
</feature>
<dbReference type="PROSITE" id="PS51892">
    <property type="entry name" value="SUBTILASE"/>
    <property type="match status" value="1"/>
</dbReference>
<reference evidence="9" key="1">
    <citation type="journal article" date="2020" name="mSystems">
        <title>Genome- and Community-Level Interaction Insights into Carbon Utilization and Element Cycling Functions of Hydrothermarchaeota in Hydrothermal Sediment.</title>
        <authorList>
            <person name="Zhou Z."/>
            <person name="Liu Y."/>
            <person name="Xu W."/>
            <person name="Pan J."/>
            <person name="Luo Z.H."/>
            <person name="Li M."/>
        </authorList>
    </citation>
    <scope>NUCLEOTIDE SEQUENCE [LARGE SCALE GENOMIC DNA]</scope>
    <source>
        <strain evidence="9">SpSt-381</strain>
    </source>
</reference>